<dbReference type="EMBL" id="JAIZAY010000009">
    <property type="protein sequence ID" value="KAJ8036137.1"/>
    <property type="molecule type" value="Genomic_DNA"/>
</dbReference>
<keyword evidence="2" id="KW-1185">Reference proteome</keyword>
<gene>
    <name evidence="1" type="ORF">HOLleu_20020</name>
</gene>
<dbReference type="Proteomes" id="UP001152320">
    <property type="component" value="Chromosome 9"/>
</dbReference>
<protein>
    <submittedName>
        <fullName evidence="1">Uncharacterized protein</fullName>
    </submittedName>
</protein>
<sequence>MGPGLREFSYPERLCRLDLPCLRYRRLRGDMIYMYKYLTGDMAGNATLFQRAVDSSTRGHPLKIEKDLAEMNLASLRH</sequence>
<dbReference type="AlphaFoldDB" id="A0A9Q1C073"/>
<accession>A0A9Q1C073</accession>
<evidence type="ECO:0000313" key="1">
    <source>
        <dbReference type="EMBL" id="KAJ8036137.1"/>
    </source>
</evidence>
<evidence type="ECO:0000313" key="2">
    <source>
        <dbReference type="Proteomes" id="UP001152320"/>
    </source>
</evidence>
<comment type="caution">
    <text evidence="1">The sequence shown here is derived from an EMBL/GenBank/DDBJ whole genome shotgun (WGS) entry which is preliminary data.</text>
</comment>
<reference evidence="1" key="1">
    <citation type="submission" date="2021-10" db="EMBL/GenBank/DDBJ databases">
        <title>Tropical sea cucumber genome reveals ecological adaptation and Cuvierian tubules defense mechanism.</title>
        <authorList>
            <person name="Chen T."/>
        </authorList>
    </citation>
    <scope>NUCLEOTIDE SEQUENCE</scope>
    <source>
        <strain evidence="1">Nanhai2018</strain>
        <tissue evidence="1">Muscle</tissue>
    </source>
</reference>
<dbReference type="OrthoDB" id="6769086at2759"/>
<name>A0A9Q1C073_HOLLE</name>
<proteinExistence type="predicted"/>
<organism evidence="1 2">
    <name type="scientific">Holothuria leucospilota</name>
    <name type="common">Black long sea cucumber</name>
    <name type="synonym">Mertensiothuria leucospilota</name>
    <dbReference type="NCBI Taxonomy" id="206669"/>
    <lineage>
        <taxon>Eukaryota</taxon>
        <taxon>Metazoa</taxon>
        <taxon>Echinodermata</taxon>
        <taxon>Eleutherozoa</taxon>
        <taxon>Echinozoa</taxon>
        <taxon>Holothuroidea</taxon>
        <taxon>Aspidochirotacea</taxon>
        <taxon>Aspidochirotida</taxon>
        <taxon>Holothuriidae</taxon>
        <taxon>Holothuria</taxon>
    </lineage>
</organism>